<dbReference type="Proteomes" id="UP000282892">
    <property type="component" value="Chromosome"/>
</dbReference>
<proteinExistence type="predicted"/>
<keyword evidence="1" id="KW-0812">Transmembrane</keyword>
<dbReference type="KEGG" id="nmk:CHR53_15480"/>
<evidence type="ECO:0000313" key="4">
    <source>
        <dbReference type="Proteomes" id="UP000282892"/>
    </source>
</evidence>
<keyword evidence="4" id="KW-1185">Reference proteome</keyword>
<organism evidence="3 4">
    <name type="scientific">Neobacillus mesonae</name>
    <dbReference type="NCBI Taxonomy" id="1193713"/>
    <lineage>
        <taxon>Bacteria</taxon>
        <taxon>Bacillati</taxon>
        <taxon>Bacillota</taxon>
        <taxon>Bacilli</taxon>
        <taxon>Bacillales</taxon>
        <taxon>Bacillaceae</taxon>
        <taxon>Neobacillus</taxon>
    </lineage>
</organism>
<dbReference type="EMBL" id="CP022572">
    <property type="protein sequence ID" value="AZU62559.1"/>
    <property type="molecule type" value="Genomic_DNA"/>
</dbReference>
<reference evidence="3 4" key="1">
    <citation type="submission" date="2017-07" db="EMBL/GenBank/DDBJ databases">
        <title>The complete genome sequence of Bacillus mesonae strain H20-5, an efficient strain improving plant abiotic stress resistance.</title>
        <authorList>
            <person name="Kim S.Y."/>
            <person name="Song H."/>
            <person name="Sang M.K."/>
            <person name="Weon H.-Y."/>
            <person name="Song J."/>
        </authorList>
    </citation>
    <scope>NUCLEOTIDE SEQUENCE [LARGE SCALE GENOMIC DNA]</scope>
    <source>
        <strain evidence="3 4">H20-5</strain>
    </source>
</reference>
<feature type="transmembrane region" description="Helical" evidence="1">
    <location>
        <begin position="374"/>
        <end position="399"/>
    </location>
</feature>
<accession>A0A3Q9QSY6</accession>
<name>A0A3Q9QSY6_9BACI</name>
<protein>
    <recommendedName>
        <fullName evidence="2">Phospholipase C/D domain-containing protein</fullName>
    </recommendedName>
</protein>
<evidence type="ECO:0000256" key="1">
    <source>
        <dbReference type="SAM" id="Phobius"/>
    </source>
</evidence>
<dbReference type="RefSeq" id="WP_127487300.1">
    <property type="nucleotide sequence ID" value="NZ_CP022572.1"/>
</dbReference>
<sequence>MSGPAVHHIVASEFLRKSLKLRYTDPKSTAFWDEMDEYLPGKKYTSYFHFGAVGPDFLFFNMNDWPAGGAIKPIAQVYWEIKDFMEDFKEMLLDLVPQPVMDAIDELEKVKNDVVKRSVVLSEIESLLNDTKNNIEGIKLLVDAKIKEYVTDGFDLFNMLKHPYQDGQDFAEWWWFDTLHYRRTGKFMAELMRNSKDYSPERAYALGYLTHFATDVVGHPYVNAISGGPYRTHAQRHKTAENYQDVWAYQQYRQGEFVNSGLWKKYVIESNPRALPKDLNQFILKCIHNVYYDNGKPLYGRDISEKDLDLSYRNWLEWFESSTVDDVPRPVPYSINQEIAQAWTTFTNNVGDISKFVGSSSSGKGGILGLFKTIAAIIIGPILLAAALVDFLIGSLTTIGTAPLRFFLSLTYENIYNSYMNFRQGLSMNGFAFPHRSQITHRFTEHLNNTSIPDPFNHTAATLQKAYLFPTKKFQRPGLLSESHLVYPFPEAKNLEIDSTSGYPSNYNVADPSFYMTNPSLVFDQKMYDYYRKFTEADPSMGSLGAIYETYQEISKYSLRGGLGNAVAFSSALYDEYMKYGQKVEYVDFNLDGDRTYGMKCWRKVKDLSLVNKPINDYHITNVPVGNEVLHTQTDVIDPDGSLL</sequence>
<dbReference type="OrthoDB" id="9810528at2"/>
<dbReference type="Pfam" id="PF00882">
    <property type="entry name" value="Zn_dep_PLPC"/>
    <property type="match status" value="1"/>
</dbReference>
<keyword evidence="1" id="KW-1133">Transmembrane helix</keyword>
<dbReference type="InterPro" id="IPR029002">
    <property type="entry name" value="PLPC/GPLD1"/>
</dbReference>
<feature type="domain" description="Phospholipase C/D" evidence="2">
    <location>
        <begin position="175"/>
        <end position="266"/>
    </location>
</feature>
<dbReference type="AlphaFoldDB" id="A0A3Q9QSY6"/>
<gene>
    <name evidence="3" type="ORF">CHR53_15480</name>
</gene>
<evidence type="ECO:0000313" key="3">
    <source>
        <dbReference type="EMBL" id="AZU62559.1"/>
    </source>
</evidence>
<evidence type="ECO:0000259" key="2">
    <source>
        <dbReference type="Pfam" id="PF00882"/>
    </source>
</evidence>
<keyword evidence="1" id="KW-0472">Membrane</keyword>